<dbReference type="EMBL" id="AMZH03001789">
    <property type="protein sequence ID" value="RRT77971.1"/>
    <property type="molecule type" value="Genomic_DNA"/>
</dbReference>
<gene>
    <name evidence="1" type="ORF">B296_00004853</name>
</gene>
<evidence type="ECO:0000313" key="1">
    <source>
        <dbReference type="EMBL" id="RRT77971.1"/>
    </source>
</evidence>
<reference evidence="1 2" key="1">
    <citation type="journal article" date="2014" name="Agronomy (Basel)">
        <title>A Draft Genome Sequence for Ensete ventricosum, the Drought-Tolerant Tree Against Hunger.</title>
        <authorList>
            <person name="Harrison J."/>
            <person name="Moore K.A."/>
            <person name="Paszkiewicz K."/>
            <person name="Jones T."/>
            <person name="Grant M."/>
            <person name="Ambacheew D."/>
            <person name="Muzemil S."/>
            <person name="Studholme D.J."/>
        </authorList>
    </citation>
    <scope>NUCLEOTIDE SEQUENCE [LARGE SCALE GENOMIC DNA]</scope>
</reference>
<organism evidence="1 2">
    <name type="scientific">Ensete ventricosum</name>
    <name type="common">Abyssinian banana</name>
    <name type="synonym">Musa ensete</name>
    <dbReference type="NCBI Taxonomy" id="4639"/>
    <lineage>
        <taxon>Eukaryota</taxon>
        <taxon>Viridiplantae</taxon>
        <taxon>Streptophyta</taxon>
        <taxon>Embryophyta</taxon>
        <taxon>Tracheophyta</taxon>
        <taxon>Spermatophyta</taxon>
        <taxon>Magnoliopsida</taxon>
        <taxon>Liliopsida</taxon>
        <taxon>Zingiberales</taxon>
        <taxon>Musaceae</taxon>
        <taxon>Ensete</taxon>
    </lineage>
</organism>
<sequence length="115" mass="13507">MRVGAHSHGILPEIPTNSRSPSLPVRNLQVRWWRGVRMRSIFGYNRIDRFRSIHYDLVERATFLGVVLVYSSIIPRSQNSNTNHLNDALRRLRLRSIVKDGSHDCEILNRFRELQ</sequence>
<proteinExistence type="predicted"/>
<dbReference type="AlphaFoldDB" id="A0A427AP24"/>
<comment type="caution">
    <text evidence="1">The sequence shown here is derived from an EMBL/GenBank/DDBJ whole genome shotgun (WGS) entry which is preliminary data.</text>
</comment>
<protein>
    <submittedName>
        <fullName evidence="1">Uncharacterized protein</fullName>
    </submittedName>
</protein>
<name>A0A427AP24_ENSVE</name>
<accession>A0A427AP24</accession>
<evidence type="ECO:0000313" key="2">
    <source>
        <dbReference type="Proteomes" id="UP000287651"/>
    </source>
</evidence>
<dbReference type="Proteomes" id="UP000287651">
    <property type="component" value="Unassembled WGS sequence"/>
</dbReference>